<comment type="function">
    <text evidence="11">Involved in de novo bacterial ceramide synthesis. Catalyzes the condensation of L-serine with palmitoyl-CoA (hexadecanoyl-CoA) to produce 3-oxosphinganine. Also capable of using alanine as substrate leading to the formation of 1-deoxysphinganine (1-deoxySa). Contributes to the levels of endogenous sphingolipids in its host.</text>
</comment>
<dbReference type="InterPro" id="IPR004839">
    <property type="entry name" value="Aminotransferase_I/II_large"/>
</dbReference>
<dbReference type="NCBIfam" id="NF005394">
    <property type="entry name" value="PRK06939.1"/>
    <property type="match status" value="1"/>
</dbReference>
<dbReference type="Pfam" id="PF00155">
    <property type="entry name" value="Aminotran_1_2"/>
    <property type="match status" value="1"/>
</dbReference>
<dbReference type="HAMAP" id="MF_00985">
    <property type="entry name" value="2am3keto_CoA_ligase"/>
    <property type="match status" value="1"/>
</dbReference>
<dbReference type="InterPro" id="IPR001917">
    <property type="entry name" value="Aminotrans_II_pyridoxalP_BS"/>
</dbReference>
<comment type="caution">
    <text evidence="12">Lacks conserved residue(s) required for the propagation of feature annotation.</text>
</comment>
<accession>A0A6N8KYH0</accession>
<comment type="pathway">
    <text evidence="3">Sphingolipid metabolism.</text>
</comment>
<dbReference type="GO" id="GO:0030170">
    <property type="term" value="F:pyridoxal phosphate binding"/>
    <property type="evidence" value="ECO:0007669"/>
    <property type="project" value="UniProtKB-UniRule"/>
</dbReference>
<name>A0A6N8KYH0_9SPHI</name>
<dbReference type="Gene3D" id="3.40.640.10">
    <property type="entry name" value="Type I PLP-dependent aspartate aminotransferase-like (Major domain)"/>
    <property type="match status" value="1"/>
</dbReference>
<keyword evidence="15" id="KW-1185">Reference proteome</keyword>
<dbReference type="SUPFAM" id="SSF53383">
    <property type="entry name" value="PLP-dependent transferases"/>
    <property type="match status" value="1"/>
</dbReference>
<evidence type="ECO:0000256" key="11">
    <source>
        <dbReference type="ARBA" id="ARBA00055827"/>
    </source>
</evidence>
<comment type="pathway">
    <text evidence="2">Lipid metabolism; sphingolipid metabolism.</text>
</comment>
<feature type="binding site" description="in other chain" evidence="12">
    <location>
        <begin position="239"/>
        <end position="242"/>
    </location>
    <ligand>
        <name>pyridoxal 5'-phosphate</name>
        <dbReference type="ChEBI" id="CHEBI:597326"/>
        <note>ligand shared between dimeric partners</note>
    </ligand>
</feature>
<dbReference type="InterPro" id="IPR015421">
    <property type="entry name" value="PyrdxlP-dep_Trfase_major"/>
</dbReference>
<dbReference type="PANTHER" id="PTHR13693">
    <property type="entry name" value="CLASS II AMINOTRANSFERASE/8-AMINO-7-OXONONANOATE SYNTHASE"/>
    <property type="match status" value="1"/>
</dbReference>
<dbReference type="EMBL" id="WSQA01000004">
    <property type="protein sequence ID" value="MVZ61874.1"/>
    <property type="molecule type" value="Genomic_DNA"/>
</dbReference>
<keyword evidence="7" id="KW-0746">Sphingolipid metabolism</keyword>
<comment type="subunit">
    <text evidence="12">Homodimer.</text>
</comment>
<feature type="binding site" evidence="12">
    <location>
        <position position="136"/>
    </location>
    <ligand>
        <name>substrate</name>
    </ligand>
</feature>
<dbReference type="InterPro" id="IPR015422">
    <property type="entry name" value="PyrdxlP-dep_Trfase_small"/>
</dbReference>
<evidence type="ECO:0000256" key="1">
    <source>
        <dbReference type="ARBA" id="ARBA00004746"/>
    </source>
</evidence>
<evidence type="ECO:0000259" key="13">
    <source>
        <dbReference type="Pfam" id="PF00155"/>
    </source>
</evidence>
<feature type="modified residue" description="N6-(pyridoxal phosphate)lysine" evidence="12">
    <location>
        <position position="242"/>
    </location>
</feature>
<evidence type="ECO:0000256" key="5">
    <source>
        <dbReference type="ARBA" id="ARBA00022679"/>
    </source>
</evidence>
<dbReference type="GO" id="GO:0008890">
    <property type="term" value="F:glycine C-acetyltransferase activity"/>
    <property type="evidence" value="ECO:0007669"/>
    <property type="project" value="UniProtKB-UniRule"/>
</dbReference>
<dbReference type="GO" id="GO:0004758">
    <property type="term" value="F:serine C-palmitoyltransferase activity"/>
    <property type="evidence" value="ECO:0007669"/>
    <property type="project" value="UniProtKB-EC"/>
</dbReference>
<evidence type="ECO:0000256" key="4">
    <source>
        <dbReference type="ARBA" id="ARBA00010008"/>
    </source>
</evidence>
<feature type="binding site" evidence="12">
    <location>
        <position position="366"/>
    </location>
    <ligand>
        <name>substrate</name>
    </ligand>
</feature>
<feature type="domain" description="Aminotransferase class I/classII large" evidence="13">
    <location>
        <begin position="43"/>
        <end position="384"/>
    </location>
</feature>
<dbReference type="EC" id="2.3.1.29" evidence="12"/>
<dbReference type="InterPro" id="IPR011282">
    <property type="entry name" value="2am3keto_CoA_ligase"/>
</dbReference>
<keyword evidence="6 12" id="KW-0663">Pyridoxal phosphate</keyword>
<dbReference type="UniPathway" id="UPA00046">
    <property type="reaction ID" value="UER00506"/>
</dbReference>
<evidence type="ECO:0000256" key="2">
    <source>
        <dbReference type="ARBA" id="ARBA00004760"/>
    </source>
</evidence>
<dbReference type="CDD" id="cd06454">
    <property type="entry name" value="KBL_like"/>
    <property type="match status" value="1"/>
</dbReference>
<comment type="catalytic activity">
    <reaction evidence="10">
        <text>L-serine + hexadecanoyl-CoA + H(+) = 3-oxosphinganine + CO2 + CoA</text>
        <dbReference type="Rhea" id="RHEA:14761"/>
        <dbReference type="ChEBI" id="CHEBI:15378"/>
        <dbReference type="ChEBI" id="CHEBI:16526"/>
        <dbReference type="ChEBI" id="CHEBI:33384"/>
        <dbReference type="ChEBI" id="CHEBI:57287"/>
        <dbReference type="ChEBI" id="CHEBI:57379"/>
        <dbReference type="ChEBI" id="CHEBI:58299"/>
        <dbReference type="EC" id="2.3.1.50"/>
    </reaction>
    <physiologicalReaction direction="left-to-right" evidence="10">
        <dbReference type="Rhea" id="RHEA:14762"/>
    </physiologicalReaction>
</comment>
<dbReference type="NCBIfam" id="TIGR01822">
    <property type="entry name" value="2am3keto_CoA"/>
    <property type="match status" value="1"/>
</dbReference>
<feature type="binding site" evidence="12">
    <location>
        <begin position="272"/>
        <end position="273"/>
    </location>
    <ligand>
        <name>pyridoxal 5'-phosphate</name>
        <dbReference type="ChEBI" id="CHEBI:597326"/>
        <note>ligand shared between dimeric partners</note>
    </ligand>
</feature>
<dbReference type="PANTHER" id="PTHR13693:SF102">
    <property type="entry name" value="2-AMINO-3-KETOBUTYRATE COENZYME A LIGASE, MITOCHONDRIAL"/>
    <property type="match status" value="1"/>
</dbReference>
<protein>
    <recommendedName>
        <fullName evidence="12">2-amino-3-ketobutyrate coenzyme A ligase</fullName>
        <shortName evidence="12">AKB ligase</shortName>
        <ecNumber evidence="12">2.3.1.29</ecNumber>
    </recommendedName>
    <alternativeName>
        <fullName evidence="12">Glycine acetyltransferase</fullName>
    </alternativeName>
</protein>
<evidence type="ECO:0000256" key="12">
    <source>
        <dbReference type="HAMAP-Rule" id="MF_00985"/>
    </source>
</evidence>
<reference evidence="14 15" key="1">
    <citation type="submission" date="2019-12" db="EMBL/GenBank/DDBJ databases">
        <authorList>
            <person name="Dong K."/>
        </authorList>
    </citation>
    <scope>NUCLEOTIDE SEQUENCE [LARGE SCALE GENOMIC DNA]</scope>
    <source>
        <strain evidence="14 15">JCM 31225</strain>
    </source>
</reference>
<comment type="function">
    <text evidence="12">Catalyzes the cleavage of 2-amino-3-ketobutyrate to glycine and acetyl-CoA.</text>
</comment>
<dbReference type="PROSITE" id="PS00599">
    <property type="entry name" value="AA_TRANSFER_CLASS_2"/>
    <property type="match status" value="1"/>
</dbReference>
<dbReference type="InterPro" id="IPR015424">
    <property type="entry name" value="PyrdxlP-dep_Trfase"/>
</dbReference>
<evidence type="ECO:0000256" key="8">
    <source>
        <dbReference type="ARBA" id="ARBA00023098"/>
    </source>
</evidence>
<sequence length="396" mass="43019">MYKTLKPALEKELAAIKEAGLFKEERIIVTPQGADIKISTGQEVINFCANNYLGLSSHPKVVAAAKASVDSHGYGMSSVRFICGTQDIHKELEAKIAKFLGTEDTILYAAAFDANGGVFEPLFGAEDAIISDELNHASIIDGVRLCKAQRFRYKNCDMQDLEAQLQAASGARHKIIVTDGAFSMDGSVAPLDKICDLADKYEALVMIDESHCSGFIGKTGRGTHELFNVIDRVDIITGTLGKALGGASGGFTSGKKEIIEMLRQRSRPYLFSNTLAPAIAGASIAVLDMLSETTELRDKLENNTKYFRDKMTEAGFDIKPGFHPIVPVMLYDAKLAQEFAAKMLDEGIYVIGFYYPVVPQGKARIRVQISAGHELAHLDKAIAAFTKVGKELGVIK</sequence>
<comment type="catalytic activity">
    <reaction evidence="12">
        <text>glycine + acetyl-CoA = (2S)-2-amino-3-oxobutanoate + CoA</text>
        <dbReference type="Rhea" id="RHEA:20736"/>
        <dbReference type="ChEBI" id="CHEBI:57287"/>
        <dbReference type="ChEBI" id="CHEBI:57288"/>
        <dbReference type="ChEBI" id="CHEBI:57305"/>
        <dbReference type="ChEBI" id="CHEBI:78948"/>
        <dbReference type="EC" id="2.3.1.29"/>
    </reaction>
</comment>
<evidence type="ECO:0000256" key="7">
    <source>
        <dbReference type="ARBA" id="ARBA00022919"/>
    </source>
</evidence>
<dbReference type="FunFam" id="3.90.1150.10:FF:000004">
    <property type="entry name" value="2-amino-3-ketobutyrate coenzyme A ligase"/>
    <property type="match status" value="1"/>
</dbReference>
<dbReference type="Proteomes" id="UP000435036">
    <property type="component" value="Unassembled WGS sequence"/>
</dbReference>
<comment type="pathway">
    <text evidence="1">Cofactor biosynthesis; biotin biosynthesis.</text>
</comment>
<gene>
    <name evidence="12 14" type="primary">kbl</name>
    <name evidence="14" type="ORF">GQF63_07585</name>
</gene>
<dbReference type="Gene3D" id="3.90.1150.10">
    <property type="entry name" value="Aspartate Aminotransferase, domain 1"/>
    <property type="match status" value="1"/>
</dbReference>
<evidence type="ECO:0000256" key="6">
    <source>
        <dbReference type="ARBA" id="ARBA00022898"/>
    </source>
</evidence>
<dbReference type="GO" id="GO:0019518">
    <property type="term" value="P:L-threonine catabolic process to glycine"/>
    <property type="evidence" value="ECO:0007669"/>
    <property type="project" value="UniProtKB-UniRule"/>
</dbReference>
<evidence type="ECO:0000256" key="10">
    <source>
        <dbReference type="ARBA" id="ARBA00047854"/>
    </source>
</evidence>
<keyword evidence="9 12" id="KW-0012">Acyltransferase</keyword>
<dbReference type="GO" id="GO:0016020">
    <property type="term" value="C:membrane"/>
    <property type="evidence" value="ECO:0007669"/>
    <property type="project" value="GOC"/>
</dbReference>
<evidence type="ECO:0000256" key="3">
    <source>
        <dbReference type="ARBA" id="ARBA00004991"/>
    </source>
</evidence>
<evidence type="ECO:0000256" key="9">
    <source>
        <dbReference type="ARBA" id="ARBA00023315"/>
    </source>
</evidence>
<dbReference type="FunFam" id="3.40.640.10:FF:000006">
    <property type="entry name" value="5-aminolevulinate synthase, mitochondrial"/>
    <property type="match status" value="1"/>
</dbReference>
<comment type="similarity">
    <text evidence="4">Belongs to the class-II pyridoxal-phosphate-dependent aminotransferase family. BioF subfamily.</text>
</comment>
<comment type="cofactor">
    <cofactor evidence="12">
        <name>pyridoxal 5'-phosphate</name>
        <dbReference type="ChEBI" id="CHEBI:597326"/>
    </cofactor>
    <text evidence="12">Binds 1 pyridoxal phosphate per subunit.</text>
</comment>
<evidence type="ECO:0000313" key="15">
    <source>
        <dbReference type="Proteomes" id="UP000435036"/>
    </source>
</evidence>
<feature type="binding site" description="in other chain" evidence="12">
    <location>
        <begin position="208"/>
        <end position="211"/>
    </location>
    <ligand>
        <name>pyridoxal 5'-phosphate</name>
        <dbReference type="ChEBI" id="CHEBI:597326"/>
        <note>ligand shared between dimeric partners</note>
    </ligand>
</feature>
<comment type="pathway">
    <text evidence="12">Amino-acid degradation; L-threonine degradation via oxydo-reductase pathway; glycine from L-threonine: step 2/2.</text>
</comment>
<keyword evidence="5 12" id="KW-0808">Transferase</keyword>
<keyword evidence="8" id="KW-0443">Lipid metabolism</keyword>
<evidence type="ECO:0000313" key="14">
    <source>
        <dbReference type="EMBL" id="MVZ61874.1"/>
    </source>
</evidence>
<organism evidence="14 15">
    <name type="scientific">Sphingobacterium humi</name>
    <dbReference type="NCBI Taxonomy" id="1796905"/>
    <lineage>
        <taxon>Bacteria</taxon>
        <taxon>Pseudomonadati</taxon>
        <taxon>Bacteroidota</taxon>
        <taxon>Sphingobacteriia</taxon>
        <taxon>Sphingobacteriales</taxon>
        <taxon>Sphingobacteriaceae</taxon>
        <taxon>Sphingobacterium</taxon>
    </lineage>
</organism>
<feature type="binding site" description="in other chain" evidence="12">
    <location>
        <position position="183"/>
    </location>
    <ligand>
        <name>pyridoxal 5'-phosphate</name>
        <dbReference type="ChEBI" id="CHEBI:597326"/>
        <note>ligand shared between dimeric partners</note>
    </ligand>
</feature>
<dbReference type="AlphaFoldDB" id="A0A6N8KYH0"/>
<proteinExistence type="inferred from homology"/>
<dbReference type="InterPro" id="IPR050087">
    <property type="entry name" value="AON_synthase_class-II"/>
</dbReference>
<comment type="caution">
    <text evidence="14">The sequence shown here is derived from an EMBL/GenBank/DDBJ whole genome shotgun (WGS) entry which is preliminary data.</text>
</comment>
<dbReference type="OrthoDB" id="9807157at2"/>
<dbReference type="RefSeq" id="WP_160368603.1">
    <property type="nucleotide sequence ID" value="NZ_WSQA01000004.1"/>
</dbReference>
<dbReference type="GO" id="GO:0005829">
    <property type="term" value="C:cytosol"/>
    <property type="evidence" value="ECO:0007669"/>
    <property type="project" value="TreeGrafter"/>
</dbReference>
<dbReference type="GO" id="GO:0030148">
    <property type="term" value="P:sphingolipid biosynthetic process"/>
    <property type="evidence" value="ECO:0007669"/>
    <property type="project" value="UniProtKB-ARBA"/>
</dbReference>